<dbReference type="Proteomes" id="UP000398389">
    <property type="component" value="Unassembled WGS sequence"/>
</dbReference>
<feature type="domain" description="Protein kinase" evidence="8">
    <location>
        <begin position="19"/>
        <end position="350"/>
    </location>
</feature>
<dbReference type="PANTHER" id="PTHR48039:SF5">
    <property type="entry name" value="RNA-BINDING PROTEIN 28"/>
    <property type="match status" value="1"/>
</dbReference>
<dbReference type="InterPro" id="IPR012677">
    <property type="entry name" value="Nucleotide-bd_a/b_plait_sf"/>
</dbReference>
<dbReference type="InterPro" id="IPR011009">
    <property type="entry name" value="Kinase-like_dom_sf"/>
</dbReference>
<dbReference type="AlphaFoldDB" id="A0A5E8BH41"/>
<evidence type="ECO:0000313" key="11">
    <source>
        <dbReference type="Proteomes" id="UP000398389"/>
    </source>
</evidence>
<accession>A0A5E8BH41</accession>
<dbReference type="Pfam" id="PF00069">
    <property type="entry name" value="Pkinase"/>
    <property type="match status" value="1"/>
</dbReference>
<dbReference type="InterPro" id="IPR035979">
    <property type="entry name" value="RBD_domain_sf"/>
</dbReference>
<dbReference type="InterPro" id="IPR051945">
    <property type="entry name" value="RRM_MRD1_RNA_proc_ribogen"/>
</dbReference>
<name>A0A5E8BH41_9ASCO</name>
<dbReference type="InterPro" id="IPR000504">
    <property type="entry name" value="RRM_dom"/>
</dbReference>
<feature type="compositionally biased region" description="Basic and acidic residues" evidence="7">
    <location>
        <begin position="494"/>
        <end position="511"/>
    </location>
</feature>
<dbReference type="OrthoDB" id="439639at2759"/>
<dbReference type="PANTHER" id="PTHR48039">
    <property type="entry name" value="RNA-BINDING MOTIF PROTEIN 14B"/>
    <property type="match status" value="1"/>
</dbReference>
<feature type="region of interest" description="Disordered" evidence="7">
    <location>
        <begin position="637"/>
        <end position="666"/>
    </location>
</feature>
<evidence type="ECO:0000256" key="2">
    <source>
        <dbReference type="ARBA" id="ARBA00022737"/>
    </source>
</evidence>
<dbReference type="GO" id="GO:0004672">
    <property type="term" value="F:protein kinase activity"/>
    <property type="evidence" value="ECO:0007669"/>
    <property type="project" value="InterPro"/>
</dbReference>
<feature type="region of interest" description="Disordered" evidence="7">
    <location>
        <begin position="494"/>
        <end position="525"/>
    </location>
</feature>
<keyword evidence="11" id="KW-1185">Reference proteome</keyword>
<dbReference type="InterPro" id="IPR008271">
    <property type="entry name" value="Ser/Thr_kinase_AS"/>
</dbReference>
<gene>
    <name evidence="10" type="ORF">SAPINGB_P002636</name>
</gene>
<dbReference type="InterPro" id="IPR003954">
    <property type="entry name" value="RRM_euk-type"/>
</dbReference>
<evidence type="ECO:0000259" key="9">
    <source>
        <dbReference type="PROSITE" id="PS50102"/>
    </source>
</evidence>
<dbReference type="SUPFAM" id="SSF56112">
    <property type="entry name" value="Protein kinase-like (PK-like)"/>
    <property type="match status" value="1"/>
</dbReference>
<dbReference type="Gene3D" id="1.10.510.10">
    <property type="entry name" value="Transferase(Phosphotransferase) domain 1"/>
    <property type="match status" value="1"/>
</dbReference>
<protein>
    <recommendedName>
        <fullName evidence="12">Multiple RNA-binding domain-containing protein 1</fullName>
    </recommendedName>
</protein>
<comment type="subcellular location">
    <subcellularLocation>
        <location evidence="1">Nucleus</location>
    </subcellularLocation>
</comment>
<dbReference type="Gene3D" id="3.30.200.20">
    <property type="entry name" value="Phosphorylase Kinase, domain 1"/>
    <property type="match status" value="1"/>
</dbReference>
<organism evidence="10 11">
    <name type="scientific">Magnusiomyces paraingens</name>
    <dbReference type="NCBI Taxonomy" id="2606893"/>
    <lineage>
        <taxon>Eukaryota</taxon>
        <taxon>Fungi</taxon>
        <taxon>Dikarya</taxon>
        <taxon>Ascomycota</taxon>
        <taxon>Saccharomycotina</taxon>
        <taxon>Dipodascomycetes</taxon>
        <taxon>Dipodascales</taxon>
        <taxon>Dipodascaceae</taxon>
        <taxon>Magnusiomyces</taxon>
    </lineage>
</organism>
<dbReference type="RefSeq" id="XP_031853245.1">
    <property type="nucleotide sequence ID" value="XM_031997354.1"/>
</dbReference>
<reference evidence="10 11" key="1">
    <citation type="submission" date="2019-09" db="EMBL/GenBank/DDBJ databases">
        <authorList>
            <person name="Brejova B."/>
        </authorList>
    </citation>
    <scope>NUCLEOTIDE SEQUENCE [LARGE SCALE GENOMIC DNA]</scope>
</reference>
<evidence type="ECO:0000256" key="3">
    <source>
        <dbReference type="ARBA" id="ARBA00022884"/>
    </source>
</evidence>
<dbReference type="GeneID" id="43581454"/>
<feature type="domain" description="RRM" evidence="9">
    <location>
        <begin position="674"/>
        <end position="752"/>
    </location>
</feature>
<evidence type="ECO:0000256" key="1">
    <source>
        <dbReference type="ARBA" id="ARBA00004123"/>
    </source>
</evidence>
<dbReference type="Gene3D" id="3.30.70.330">
    <property type="match status" value="5"/>
</dbReference>
<dbReference type="SMART" id="SM00220">
    <property type="entry name" value="S_TKc"/>
    <property type="match status" value="1"/>
</dbReference>
<evidence type="ECO:0008006" key="12">
    <source>
        <dbReference type="Google" id="ProtNLM"/>
    </source>
</evidence>
<evidence type="ECO:0000256" key="4">
    <source>
        <dbReference type="ARBA" id="ARBA00023242"/>
    </source>
</evidence>
<dbReference type="GO" id="GO:0005524">
    <property type="term" value="F:ATP binding"/>
    <property type="evidence" value="ECO:0007669"/>
    <property type="project" value="InterPro"/>
</dbReference>
<keyword evidence="3 5" id="KW-0694">RNA-binding</keyword>
<dbReference type="Pfam" id="PF00076">
    <property type="entry name" value="RRM_1"/>
    <property type="match status" value="5"/>
</dbReference>
<dbReference type="SMART" id="SM00361">
    <property type="entry name" value="RRM_1"/>
    <property type="match status" value="1"/>
</dbReference>
<evidence type="ECO:0000313" key="10">
    <source>
        <dbReference type="EMBL" id="VVT50171.1"/>
    </source>
</evidence>
<feature type="domain" description="RRM" evidence="9">
    <location>
        <begin position="858"/>
        <end position="930"/>
    </location>
</feature>
<keyword evidence="4" id="KW-0539">Nucleus</keyword>
<keyword evidence="6" id="KW-0175">Coiled coil</keyword>
<feature type="domain" description="RRM" evidence="9">
    <location>
        <begin position="981"/>
        <end position="1064"/>
    </location>
</feature>
<dbReference type="SUPFAM" id="SSF54928">
    <property type="entry name" value="RNA-binding domain, RBD"/>
    <property type="match status" value="3"/>
</dbReference>
<feature type="domain" description="RRM" evidence="9">
    <location>
        <begin position="399"/>
        <end position="476"/>
    </location>
</feature>
<dbReference type="GO" id="GO:0003729">
    <property type="term" value="F:mRNA binding"/>
    <property type="evidence" value="ECO:0007669"/>
    <property type="project" value="TreeGrafter"/>
</dbReference>
<dbReference type="GO" id="GO:0005730">
    <property type="term" value="C:nucleolus"/>
    <property type="evidence" value="ECO:0007669"/>
    <property type="project" value="TreeGrafter"/>
</dbReference>
<evidence type="ECO:0000259" key="8">
    <source>
        <dbReference type="PROSITE" id="PS50011"/>
    </source>
</evidence>
<dbReference type="InterPro" id="IPR000719">
    <property type="entry name" value="Prot_kinase_dom"/>
</dbReference>
<evidence type="ECO:0000256" key="7">
    <source>
        <dbReference type="SAM" id="MobiDB-lite"/>
    </source>
</evidence>
<sequence length="1210" mass="137168">MNYSSVQSVEFAPEDFSNYVIISKIGEGSLSTTYRAENTQKPINSPLRCIGVKRFKPEYKEHGEQEAQIMRILQEEAEEGDNDEDEEEKHIIRFFSGFYLNEEYIIVLELLDWTRPLTLIPPPAYYTPSLGTLCAQNPLKNLAKIGVQLLSALVEINAKGFVHCDIKPENILYVDSHAGSSRIKLIDFGNATAFEDLKIYHDDFEIQAPGYRAPEVLVGDYEMNEKIDVWSIGVILLELLVNHIFRAFRHRWRLVISADSRLATVACFTRYLGGVDVYKNRNTMYWSDDFETSTLVGEGLVSELGAMVLSLAKVLKTRQEMLALDFVLCLVQVDHRVRWTAQKALQHPFLIKSLQPVWARALSSGGSSSSSSSSPSPGLTSLELSGESFFFIKEHRNLRNILDNNLPFGADEAKIRAHFSSRQPVTDVKLMRNKDGKSRRFCFVGFKSDSDAADAVKYFNDSFMETFKISVEVAKTFSDDSLIPWKERKRRAQEAEAEREMKRKKAQEDRKAKKNKKGGFELEEEREDPKLKEFLAVYDNRQQNTQSWRNDDVMDDVNKVAQQNEEAEKERELVKDMERDSDDEYEDLNATKPETEKVEDEMMMSLDDWTQKKPEETAEENDEEISDMDWLRKHQTRIPEKNAEKEAAAKKEKEPKVPEKSPEEKVAEKIMQSKRLFLRNLLYTSTEEDFRNLFSKYGELEEVHLAVDTRTGKSKGFAYIQFVEGEDALKAYEELDKQIFQGRLLHILPAAPKKEQGLLTEQELKNLPLKKQNEIKRRLAASNQQFSWNTLYMNNDTVMATVAKKLGVRKADLLSPDSSDAAVTQALAEASVINSVRQYFTSKGVDLLAFNKKERSDTVILVKNIPFGAAAEEIAELFSEYGDLKKVLMPPDGGIAMVVFKNAVQARAAFSRLAYRRFKTSILYLEKGPKGLFEGDEGEDDGVVIEKGEEKPAKEAKISAGEILGMDQHKDEEDEEVMPSTSVFVKNLNFDTNTAKLTEAFKDLDGFVVAQVKTKLNPKKPGSYMSMGFGFVEFKTKEAAQVAVQAMDGHILDGHKLQLKISTRGQDETKKDSTTKKKKKSGMSTKIIIKNLPFEATKDGVYKIFSAPGGLRSVRVPRKFDKSLRGFAFAEYTTVRDAENALNTLQGTHYYGRHLVLEYAKVDAGSAEEEIAQMEAKVRKQVTNVELAGLQMGAGKRSIDLEENEDEDGM</sequence>
<dbReference type="CDD" id="cd12320">
    <property type="entry name" value="RRM6_RBM19_RRM5_MRD1"/>
    <property type="match status" value="1"/>
</dbReference>
<evidence type="ECO:0000256" key="6">
    <source>
        <dbReference type="SAM" id="Coils"/>
    </source>
</evidence>
<dbReference type="PROSITE" id="PS50102">
    <property type="entry name" value="RRM"/>
    <property type="match status" value="5"/>
</dbReference>
<feature type="compositionally biased region" description="Basic and acidic residues" evidence="7">
    <location>
        <begin position="566"/>
        <end position="578"/>
    </location>
</feature>
<evidence type="ECO:0000256" key="5">
    <source>
        <dbReference type="PROSITE-ProRule" id="PRU00176"/>
    </source>
</evidence>
<dbReference type="PROSITE" id="PS00108">
    <property type="entry name" value="PROTEIN_KINASE_ST"/>
    <property type="match status" value="1"/>
</dbReference>
<feature type="coiled-coil region" evidence="6">
    <location>
        <begin position="1157"/>
        <end position="1184"/>
    </location>
</feature>
<feature type="domain" description="RRM" evidence="9">
    <location>
        <begin position="1085"/>
        <end position="1162"/>
    </location>
</feature>
<dbReference type="SMART" id="SM00360">
    <property type="entry name" value="RRM"/>
    <property type="match status" value="5"/>
</dbReference>
<dbReference type="EMBL" id="CABVLU010000002">
    <property type="protein sequence ID" value="VVT50171.1"/>
    <property type="molecule type" value="Genomic_DNA"/>
</dbReference>
<proteinExistence type="predicted"/>
<feature type="region of interest" description="Disordered" evidence="7">
    <location>
        <begin position="562"/>
        <end position="600"/>
    </location>
</feature>
<dbReference type="PROSITE" id="PS50011">
    <property type="entry name" value="PROTEIN_KINASE_DOM"/>
    <property type="match status" value="1"/>
</dbReference>
<keyword evidence="2" id="KW-0677">Repeat</keyword>